<dbReference type="Pfam" id="PF03150">
    <property type="entry name" value="CCP_MauG"/>
    <property type="match status" value="1"/>
</dbReference>
<dbReference type="InterPro" id="IPR009056">
    <property type="entry name" value="Cyt_c-like_dom"/>
</dbReference>
<dbReference type="InterPro" id="IPR023929">
    <property type="entry name" value="MbnH-like"/>
</dbReference>
<dbReference type="STRING" id="212667.VFDL14_23700"/>
<dbReference type="GO" id="GO:0009055">
    <property type="term" value="F:electron transfer activity"/>
    <property type="evidence" value="ECO:0007669"/>
    <property type="project" value="InterPro"/>
</dbReference>
<keyword evidence="4" id="KW-0732">Signal</keyword>
<keyword evidence="11" id="KW-0575">Peroxidase</keyword>
<comment type="caution">
    <text evidence="11">The sequence shown here is derived from an EMBL/GenBank/DDBJ whole genome shotgun (WGS) entry which is preliminary data.</text>
</comment>
<comment type="subcellular location">
    <subcellularLocation>
        <location evidence="1">Periplasm</location>
    </subcellularLocation>
</comment>
<comment type="PTM">
    <text evidence="8">Binds 2 heme groups per subunit.</text>
</comment>
<feature type="binding site" description="covalent" evidence="8">
    <location>
        <position position="234"/>
    </location>
    <ligand>
        <name>heme c</name>
        <dbReference type="ChEBI" id="CHEBI:61717"/>
        <label>2</label>
    </ligand>
</feature>
<dbReference type="PROSITE" id="PS51257">
    <property type="entry name" value="PROKAR_LIPOPROTEIN"/>
    <property type="match status" value="1"/>
</dbReference>
<evidence type="ECO:0000313" key="12">
    <source>
        <dbReference type="Proteomes" id="UP000027219"/>
    </source>
</evidence>
<feature type="binding site" description="covalent" evidence="8">
    <location>
        <position position="86"/>
    </location>
    <ligand>
        <name>heme c</name>
        <dbReference type="ChEBI" id="CHEBI:61717"/>
        <label>1</label>
    </ligand>
</feature>
<dbReference type="GO" id="GO:0020037">
    <property type="term" value="F:heme binding"/>
    <property type="evidence" value="ECO:0007669"/>
    <property type="project" value="InterPro"/>
</dbReference>
<feature type="domain" description="Cytochrome c" evidence="10">
    <location>
        <begin position="215"/>
        <end position="367"/>
    </location>
</feature>
<evidence type="ECO:0000259" key="10">
    <source>
        <dbReference type="PROSITE" id="PS51007"/>
    </source>
</evidence>
<dbReference type="InterPro" id="IPR004852">
    <property type="entry name" value="Di-haem_cyt_c_peroxidsae"/>
</dbReference>
<keyword evidence="3 9" id="KW-0479">Metal-binding</keyword>
<keyword evidence="5" id="KW-0574">Periplasm</keyword>
<dbReference type="GO" id="GO:0046872">
    <property type="term" value="F:metal ion binding"/>
    <property type="evidence" value="ECO:0007669"/>
    <property type="project" value="UniProtKB-KW"/>
</dbReference>
<dbReference type="GO" id="GO:0042597">
    <property type="term" value="C:periplasmic space"/>
    <property type="evidence" value="ECO:0007669"/>
    <property type="project" value="UniProtKB-SubCell"/>
</dbReference>
<organism evidence="11 12">
    <name type="scientific">Vibrio fortis</name>
    <dbReference type="NCBI Taxonomy" id="212667"/>
    <lineage>
        <taxon>Bacteria</taxon>
        <taxon>Pseudomonadati</taxon>
        <taxon>Pseudomonadota</taxon>
        <taxon>Gammaproteobacteria</taxon>
        <taxon>Vibrionales</taxon>
        <taxon>Vibrionaceae</taxon>
        <taxon>Vibrio</taxon>
    </lineage>
</organism>
<proteinExistence type="predicted"/>
<evidence type="ECO:0000256" key="1">
    <source>
        <dbReference type="ARBA" id="ARBA00004418"/>
    </source>
</evidence>
<dbReference type="AlphaFoldDB" id="A0A066ULS7"/>
<reference evidence="11 12" key="1">
    <citation type="submission" date="2014-02" db="EMBL/GenBank/DDBJ databases">
        <title>Vibrio fortis Dalian14 Genome Sequencing.</title>
        <authorList>
            <person name="Wang Y."/>
            <person name="Song L."/>
            <person name="Liu G."/>
            <person name="Ding J."/>
        </authorList>
    </citation>
    <scope>NUCLEOTIDE SEQUENCE [LARGE SCALE GENOMIC DNA]</scope>
    <source>
        <strain evidence="11 12">Dalian14</strain>
    </source>
</reference>
<dbReference type="InterPro" id="IPR026259">
    <property type="entry name" value="MauG/Cytc_peroxidase"/>
</dbReference>
<keyword evidence="12" id="KW-1185">Reference proteome</keyword>
<feature type="binding site" description="axial binding residue" evidence="9">
    <location>
        <position position="87"/>
    </location>
    <ligand>
        <name>heme c</name>
        <dbReference type="ChEBI" id="CHEBI:61717"/>
        <label>1</label>
    </ligand>
    <ligandPart>
        <name>Fe</name>
        <dbReference type="ChEBI" id="CHEBI:18248"/>
    </ligandPart>
</feature>
<dbReference type="NCBIfam" id="TIGR04039">
    <property type="entry name" value="MXAN_0977_Heme2"/>
    <property type="match status" value="1"/>
</dbReference>
<dbReference type="PIRSF" id="PIRSF000294">
    <property type="entry name" value="Cytochrome-c_peroxidase"/>
    <property type="match status" value="1"/>
</dbReference>
<protein>
    <submittedName>
        <fullName evidence="11">Cytochrome C peroxidase</fullName>
    </submittedName>
</protein>
<dbReference type="SUPFAM" id="SSF46626">
    <property type="entry name" value="Cytochrome c"/>
    <property type="match status" value="2"/>
</dbReference>
<dbReference type="PROSITE" id="PS51007">
    <property type="entry name" value="CYTC"/>
    <property type="match status" value="1"/>
</dbReference>
<dbReference type="Gene3D" id="1.10.760.10">
    <property type="entry name" value="Cytochrome c-like domain"/>
    <property type="match status" value="2"/>
</dbReference>
<dbReference type="EMBL" id="JFFR01000020">
    <property type="protein sequence ID" value="KDN28396.1"/>
    <property type="molecule type" value="Genomic_DNA"/>
</dbReference>
<evidence type="ECO:0000256" key="8">
    <source>
        <dbReference type="PIRSR" id="PIRSR000294-1"/>
    </source>
</evidence>
<dbReference type="InterPro" id="IPR051395">
    <property type="entry name" value="Cytochrome_c_Peroxidase/MauG"/>
</dbReference>
<comment type="cofactor">
    <cofactor evidence="8">
        <name>heme</name>
        <dbReference type="ChEBI" id="CHEBI:30413"/>
    </cofactor>
    <text evidence="8">Binds 2 heme groups.</text>
</comment>
<evidence type="ECO:0000256" key="6">
    <source>
        <dbReference type="ARBA" id="ARBA00023002"/>
    </source>
</evidence>
<feature type="binding site" description="covalent" evidence="8">
    <location>
        <position position="231"/>
    </location>
    <ligand>
        <name>heme c</name>
        <dbReference type="ChEBI" id="CHEBI:61717"/>
        <label>2</label>
    </ligand>
</feature>
<evidence type="ECO:0000256" key="9">
    <source>
        <dbReference type="PIRSR" id="PIRSR000294-2"/>
    </source>
</evidence>
<sequence length="387" mass="42845">MSANLKRGLLASLAIVMFAGCGSESSYTVTPENTTNPFGFDFQTGSLPQPKEPADNPATEEKFQLGRHLFYDTKLSGNQTMSCESCHQQALAFSDGLAVPTGSTGEVLHRNSQTLTNIGYNASYTWANPILKEIEQQLVIPLFGEFPVEIGINDSNREAILERFRTDVDYLNRFNAAFPDDQDAVTFPNIIKALAVFNRALISKDSDFDKGTMSSSALRGQDLFNSEKMECFHCHNGFNFSDSTLHSDSVFVSRPFFNTGLYNLDDEGSYPIEDNGLFTVTQNPQDKGKFRPPTLRNVEFTAPYMHDGSIATLAEVLDFYANGGRNITSGEYQGDGRTNPNKSEFVKGFSLSQQEKQDMLAFLNALSDEVFISNPRYSNPFVQGAAQ</sequence>
<name>A0A066ULS7_9VIBR</name>
<dbReference type="Proteomes" id="UP000027219">
    <property type="component" value="Unassembled WGS sequence"/>
</dbReference>
<evidence type="ECO:0000256" key="7">
    <source>
        <dbReference type="ARBA" id="ARBA00023004"/>
    </source>
</evidence>
<evidence type="ECO:0000256" key="5">
    <source>
        <dbReference type="ARBA" id="ARBA00022764"/>
    </source>
</evidence>
<keyword evidence="6" id="KW-0560">Oxidoreductase</keyword>
<evidence type="ECO:0000256" key="4">
    <source>
        <dbReference type="ARBA" id="ARBA00022729"/>
    </source>
</evidence>
<feature type="binding site" description="axial binding residue" evidence="9">
    <location>
        <position position="235"/>
    </location>
    <ligand>
        <name>heme c</name>
        <dbReference type="ChEBI" id="CHEBI:61717"/>
        <label>2</label>
    </ligand>
    <ligandPart>
        <name>Fe</name>
        <dbReference type="ChEBI" id="CHEBI:18248"/>
    </ligandPart>
</feature>
<evidence type="ECO:0000256" key="2">
    <source>
        <dbReference type="ARBA" id="ARBA00022617"/>
    </source>
</evidence>
<dbReference type="PANTHER" id="PTHR30600">
    <property type="entry name" value="CYTOCHROME C PEROXIDASE-RELATED"/>
    <property type="match status" value="1"/>
</dbReference>
<accession>A0A066ULS7</accession>
<evidence type="ECO:0000256" key="3">
    <source>
        <dbReference type="ARBA" id="ARBA00022723"/>
    </source>
</evidence>
<keyword evidence="2 8" id="KW-0349">Heme</keyword>
<dbReference type="PANTHER" id="PTHR30600:SF14">
    <property type="entry name" value="CYTOCHROME C PEROXIDASE"/>
    <property type="match status" value="1"/>
</dbReference>
<evidence type="ECO:0000313" key="11">
    <source>
        <dbReference type="EMBL" id="KDN28396.1"/>
    </source>
</evidence>
<dbReference type="OrthoDB" id="9805202at2"/>
<keyword evidence="7 9" id="KW-0408">Iron</keyword>
<feature type="binding site" description="covalent" evidence="8">
    <location>
        <position position="83"/>
    </location>
    <ligand>
        <name>heme c</name>
        <dbReference type="ChEBI" id="CHEBI:61717"/>
        <label>1</label>
    </ligand>
</feature>
<dbReference type="InterPro" id="IPR036909">
    <property type="entry name" value="Cyt_c-like_dom_sf"/>
</dbReference>
<gene>
    <name evidence="11" type="ORF">VFDL14_23700</name>
</gene>
<dbReference type="RefSeq" id="WP_032551355.1">
    <property type="nucleotide sequence ID" value="NZ_JFFR01000020.1"/>
</dbReference>
<dbReference type="GO" id="GO:0004130">
    <property type="term" value="F:cytochrome-c peroxidase activity"/>
    <property type="evidence" value="ECO:0007669"/>
    <property type="project" value="TreeGrafter"/>
</dbReference>